<protein>
    <submittedName>
        <fullName evidence="2">Uncharacterized protein</fullName>
    </submittedName>
</protein>
<proteinExistence type="predicted"/>
<evidence type="ECO:0000313" key="2">
    <source>
        <dbReference type="EMBL" id="GMH18617.1"/>
    </source>
</evidence>
<comment type="caution">
    <text evidence="2">The sequence shown here is derived from an EMBL/GenBank/DDBJ whole genome shotgun (WGS) entry which is preliminary data.</text>
</comment>
<feature type="compositionally biased region" description="Basic and acidic residues" evidence="1">
    <location>
        <begin position="35"/>
        <end position="77"/>
    </location>
</feature>
<gene>
    <name evidence="2" type="ORF">Nepgr_020458</name>
</gene>
<dbReference type="Proteomes" id="UP001279734">
    <property type="component" value="Unassembled WGS sequence"/>
</dbReference>
<dbReference type="EMBL" id="BSYO01000019">
    <property type="protein sequence ID" value="GMH18617.1"/>
    <property type="molecule type" value="Genomic_DNA"/>
</dbReference>
<accession>A0AAD3SY44</accession>
<organism evidence="2 3">
    <name type="scientific">Nepenthes gracilis</name>
    <name type="common">Slender pitcher plant</name>
    <dbReference type="NCBI Taxonomy" id="150966"/>
    <lineage>
        <taxon>Eukaryota</taxon>
        <taxon>Viridiplantae</taxon>
        <taxon>Streptophyta</taxon>
        <taxon>Embryophyta</taxon>
        <taxon>Tracheophyta</taxon>
        <taxon>Spermatophyta</taxon>
        <taxon>Magnoliopsida</taxon>
        <taxon>eudicotyledons</taxon>
        <taxon>Gunneridae</taxon>
        <taxon>Pentapetalae</taxon>
        <taxon>Caryophyllales</taxon>
        <taxon>Nepenthaceae</taxon>
        <taxon>Nepenthes</taxon>
    </lineage>
</organism>
<name>A0AAD3SY44_NEPGR</name>
<evidence type="ECO:0000256" key="1">
    <source>
        <dbReference type="SAM" id="MobiDB-lite"/>
    </source>
</evidence>
<feature type="compositionally biased region" description="Basic and acidic residues" evidence="1">
    <location>
        <begin position="85"/>
        <end position="103"/>
    </location>
</feature>
<evidence type="ECO:0000313" key="3">
    <source>
        <dbReference type="Proteomes" id="UP001279734"/>
    </source>
</evidence>
<keyword evidence="3" id="KW-1185">Reference proteome</keyword>
<feature type="region of interest" description="Disordered" evidence="1">
    <location>
        <begin position="35"/>
        <end position="103"/>
    </location>
</feature>
<dbReference type="AlphaFoldDB" id="A0AAD3SY44"/>
<reference evidence="2" key="1">
    <citation type="submission" date="2023-05" db="EMBL/GenBank/DDBJ databases">
        <title>Nepenthes gracilis genome sequencing.</title>
        <authorList>
            <person name="Fukushima K."/>
        </authorList>
    </citation>
    <scope>NUCLEOTIDE SEQUENCE</scope>
    <source>
        <strain evidence="2">SING2019-196</strain>
    </source>
</reference>
<sequence length="103" mass="12376">METTKEKVGAYRRWQQWKKQRRYLTPSETRAKFDLKEKTRRIEKTKSHDRESRSFRVDGSKIREWPGKDRDTNRGGRELTPPATKESHRNAKTKPYREGRASL</sequence>